<evidence type="ECO:0000256" key="1">
    <source>
        <dbReference type="ARBA" id="ARBA00004196"/>
    </source>
</evidence>
<dbReference type="InterPro" id="IPR058636">
    <property type="entry name" value="Beta-barrel_YknX"/>
</dbReference>
<feature type="compositionally biased region" description="Low complexity" evidence="3">
    <location>
        <begin position="42"/>
        <end position="53"/>
    </location>
</feature>
<dbReference type="Pfam" id="PF25917">
    <property type="entry name" value="BSH_RND"/>
    <property type="match status" value="1"/>
</dbReference>
<evidence type="ECO:0000256" key="2">
    <source>
        <dbReference type="ARBA" id="ARBA00023054"/>
    </source>
</evidence>
<dbReference type="Gene3D" id="2.40.50.100">
    <property type="match status" value="1"/>
</dbReference>
<dbReference type="RefSeq" id="WP_344243612.1">
    <property type="nucleotide sequence ID" value="NZ_BAAAHH010000024.1"/>
</dbReference>
<dbReference type="EMBL" id="BAAAHH010000024">
    <property type="protein sequence ID" value="GAA0960759.1"/>
    <property type="molecule type" value="Genomic_DNA"/>
</dbReference>
<gene>
    <name evidence="6" type="ORF">GCM10009550_52370</name>
</gene>
<evidence type="ECO:0000313" key="7">
    <source>
        <dbReference type="Proteomes" id="UP001500665"/>
    </source>
</evidence>
<keyword evidence="2" id="KW-0175">Coiled coil</keyword>
<comment type="caution">
    <text evidence="6">The sequence shown here is derived from an EMBL/GenBank/DDBJ whole genome shotgun (WGS) entry which is preliminary data.</text>
</comment>
<dbReference type="Gene3D" id="2.40.30.170">
    <property type="match status" value="1"/>
</dbReference>
<dbReference type="SUPFAM" id="SSF111369">
    <property type="entry name" value="HlyD-like secretion proteins"/>
    <property type="match status" value="1"/>
</dbReference>
<evidence type="ECO:0000313" key="6">
    <source>
        <dbReference type="EMBL" id="GAA0960759.1"/>
    </source>
</evidence>
<feature type="compositionally biased region" description="Low complexity" evidence="3">
    <location>
        <begin position="143"/>
        <end position="157"/>
    </location>
</feature>
<name>A0ABP4C959_9ACTN</name>
<dbReference type="InterPro" id="IPR050465">
    <property type="entry name" value="UPF0194_transport"/>
</dbReference>
<feature type="domain" description="YknX-like beta-barrel" evidence="5">
    <location>
        <begin position="230"/>
        <end position="318"/>
    </location>
</feature>
<feature type="region of interest" description="Disordered" evidence="3">
    <location>
        <begin position="30"/>
        <end position="61"/>
    </location>
</feature>
<organism evidence="6 7">
    <name type="scientific">Actinocorallia libanotica</name>
    <dbReference type="NCBI Taxonomy" id="46162"/>
    <lineage>
        <taxon>Bacteria</taxon>
        <taxon>Bacillati</taxon>
        <taxon>Actinomycetota</taxon>
        <taxon>Actinomycetes</taxon>
        <taxon>Streptosporangiales</taxon>
        <taxon>Thermomonosporaceae</taxon>
        <taxon>Actinocorallia</taxon>
    </lineage>
</organism>
<accession>A0ABP4C959</accession>
<comment type="subcellular location">
    <subcellularLocation>
        <location evidence="1">Cell envelope</location>
    </subcellularLocation>
</comment>
<sequence>MKLTRKKTALAGGVMGVVLVGGGLAAFSGGGSDPAPAPAPSAPAAAVPVSSDDGVSASGTVRSSRVRDLGFATGGVVTALKVKAGSKVAKGDLLGTVDPTTAEENLDAAYSAYVAAQKSYKEVKEGGSTTADTAQTGDTKGTGQNDQNGQPDQNGQNGQNGQGGAVQTVARAYASMVEARNAYTRAQREVAGTRILAPFAGTVTALSATVDQEVRSGGTVLTLTDTAHLRVGAEFGEADTTRLKKGQKASVTFDSLGETVSGRVVSVSPVPVGSEESAAGPGGGFQASSTSVVRYEVLVSLSEVPSGTRVGAPVTVEVKAG</sequence>
<reference evidence="7" key="1">
    <citation type="journal article" date="2019" name="Int. J. Syst. Evol. Microbiol.">
        <title>The Global Catalogue of Microorganisms (GCM) 10K type strain sequencing project: providing services to taxonomists for standard genome sequencing and annotation.</title>
        <authorList>
            <consortium name="The Broad Institute Genomics Platform"/>
            <consortium name="The Broad Institute Genome Sequencing Center for Infectious Disease"/>
            <person name="Wu L."/>
            <person name="Ma J."/>
        </authorList>
    </citation>
    <scope>NUCLEOTIDE SEQUENCE [LARGE SCALE GENOMIC DNA]</scope>
    <source>
        <strain evidence="7">JCM 10696</strain>
    </source>
</reference>
<dbReference type="PANTHER" id="PTHR32347">
    <property type="entry name" value="EFFLUX SYSTEM COMPONENT YKNX-RELATED"/>
    <property type="match status" value="1"/>
</dbReference>
<keyword evidence="7" id="KW-1185">Reference proteome</keyword>
<evidence type="ECO:0000259" key="5">
    <source>
        <dbReference type="Pfam" id="PF25990"/>
    </source>
</evidence>
<protein>
    <recommendedName>
        <fullName evidence="8">HlyD family secretion protein</fullName>
    </recommendedName>
</protein>
<dbReference type="InterPro" id="IPR058625">
    <property type="entry name" value="MdtA-like_BSH"/>
</dbReference>
<evidence type="ECO:0008006" key="8">
    <source>
        <dbReference type="Google" id="ProtNLM"/>
    </source>
</evidence>
<evidence type="ECO:0000256" key="3">
    <source>
        <dbReference type="SAM" id="MobiDB-lite"/>
    </source>
</evidence>
<dbReference type="Proteomes" id="UP001500665">
    <property type="component" value="Unassembled WGS sequence"/>
</dbReference>
<feature type="region of interest" description="Disordered" evidence="3">
    <location>
        <begin position="121"/>
        <end position="165"/>
    </location>
</feature>
<feature type="domain" description="Multidrug resistance protein MdtA-like barrel-sandwich hybrid" evidence="4">
    <location>
        <begin position="74"/>
        <end position="224"/>
    </location>
</feature>
<dbReference type="Pfam" id="PF25990">
    <property type="entry name" value="Beta-barrel_YknX"/>
    <property type="match status" value="1"/>
</dbReference>
<evidence type="ECO:0000259" key="4">
    <source>
        <dbReference type="Pfam" id="PF25917"/>
    </source>
</evidence>
<proteinExistence type="predicted"/>
<feature type="compositionally biased region" description="Polar residues" evidence="3">
    <location>
        <begin position="127"/>
        <end position="142"/>
    </location>
</feature>